<keyword evidence="2" id="KW-0539">Nucleus</keyword>
<dbReference type="SMART" id="SM00906">
    <property type="entry name" value="Fungal_trans"/>
    <property type="match status" value="1"/>
</dbReference>
<dbReference type="InterPro" id="IPR007219">
    <property type="entry name" value="XnlR_reg_dom"/>
</dbReference>
<reference evidence="4 5" key="1">
    <citation type="submission" date="2018-04" db="EMBL/GenBank/DDBJ databases">
        <authorList>
            <person name="Huttner S."/>
            <person name="Dainat J."/>
        </authorList>
    </citation>
    <scope>NUCLEOTIDE SEQUENCE [LARGE SCALE GENOMIC DNA]</scope>
</reference>
<dbReference type="AlphaFoldDB" id="A0A446BFS4"/>
<evidence type="ECO:0000313" key="4">
    <source>
        <dbReference type="EMBL" id="SPQ21366.1"/>
    </source>
</evidence>
<dbReference type="PANTHER" id="PTHR31001">
    <property type="entry name" value="UNCHARACTERIZED TRANSCRIPTIONAL REGULATORY PROTEIN"/>
    <property type="match status" value="1"/>
</dbReference>
<evidence type="ECO:0000256" key="2">
    <source>
        <dbReference type="ARBA" id="ARBA00023242"/>
    </source>
</evidence>
<dbReference type="GO" id="GO:0006351">
    <property type="term" value="P:DNA-templated transcription"/>
    <property type="evidence" value="ECO:0007669"/>
    <property type="project" value="InterPro"/>
</dbReference>
<dbReference type="GO" id="GO:0003677">
    <property type="term" value="F:DNA binding"/>
    <property type="evidence" value="ECO:0007669"/>
    <property type="project" value="InterPro"/>
</dbReference>
<dbReference type="InterPro" id="IPR050613">
    <property type="entry name" value="Sec_Metabolite_Reg"/>
</dbReference>
<dbReference type="GO" id="GO:0008270">
    <property type="term" value="F:zinc ion binding"/>
    <property type="evidence" value="ECO:0007669"/>
    <property type="project" value="InterPro"/>
</dbReference>
<protein>
    <submittedName>
        <fullName evidence="4">Ca6f2446-00a9-445c-8593-ebfeaf4f46e4</fullName>
    </submittedName>
</protein>
<gene>
    <name evidence="4" type="ORF">TT172_LOCUS3785</name>
</gene>
<dbReference type="GO" id="GO:0005634">
    <property type="term" value="C:nucleus"/>
    <property type="evidence" value="ECO:0007669"/>
    <property type="project" value="UniProtKB-SubCell"/>
</dbReference>
<accession>A0A446BFS4</accession>
<dbReference type="CDD" id="cd12148">
    <property type="entry name" value="fungal_TF_MHR"/>
    <property type="match status" value="1"/>
</dbReference>
<name>A0A446BFS4_9PEZI</name>
<dbReference type="PANTHER" id="PTHR31001:SF74">
    <property type="entry name" value="ZN(II)2CYS6 TRANSCRIPTION FACTOR (EUROFUNG)"/>
    <property type="match status" value="1"/>
</dbReference>
<evidence type="ECO:0000259" key="3">
    <source>
        <dbReference type="SMART" id="SM00906"/>
    </source>
</evidence>
<organism evidence="4 5">
    <name type="scientific">Thermothielavioides terrestris</name>
    <dbReference type="NCBI Taxonomy" id="2587410"/>
    <lineage>
        <taxon>Eukaryota</taxon>
        <taxon>Fungi</taxon>
        <taxon>Dikarya</taxon>
        <taxon>Ascomycota</taxon>
        <taxon>Pezizomycotina</taxon>
        <taxon>Sordariomycetes</taxon>
        <taxon>Sordariomycetidae</taxon>
        <taxon>Sordariales</taxon>
        <taxon>Chaetomiaceae</taxon>
        <taxon>Thermothielavioides</taxon>
    </lineage>
</organism>
<comment type="subcellular location">
    <subcellularLocation>
        <location evidence="1">Nucleus</location>
    </subcellularLocation>
</comment>
<evidence type="ECO:0000313" key="5">
    <source>
        <dbReference type="Proteomes" id="UP000289323"/>
    </source>
</evidence>
<dbReference type="Proteomes" id="UP000289323">
    <property type="component" value="Unassembled WGS sequence"/>
</dbReference>
<feature type="domain" description="Xylanolytic transcriptional activator regulatory" evidence="3">
    <location>
        <begin position="206"/>
        <end position="281"/>
    </location>
</feature>
<sequence>MPSPSENGAIKRQGPRVKYVSAAHWAAILDGIAELKDHLEQQDEYQAPASEQCDGDARPSGPLLLYGGWSRNLTRSFILESLPERPVVDRLVSRYFNTVVVASCFPHSGKFRREYDEFWKAPQQTPIMWIGLLFAMMCLSAQTQQFYTAQTSNSSEVLRSIHAFKEKVVQCLVLGEYTSGGPYVVETLLLYLMTEFFPSRDMQVGTRLLVGTIVQIAMHMGYHRDSSHFPTISPFEGEMRRRVWALIYQIDFGTSTQMGLPRLLIRESQIDAAEPRNLADADFDEHSAELPPSRPDTDVTPALYSAAKLRIFSVGVKVADLASEIRCPAYADVLDLDRQLDVASDSLPSTMKWTGLASCLTESSQVILQRIFLRVCVYRMKITLHKRFLSLERSRVACLTAAMEILKLQHLLDEESQPDGRLYQSRWRVTSAFTHDFLVATSILCLYLRTLSSGEDKGDDATEQSMEEMKTLLRLSQAIWLRESATSKEAQKAAEALRYVLGDNFFDMPGPILDFGSDGLAWQMLGTNMNLDGTDMWAGFGA</sequence>
<proteinExistence type="predicted"/>
<evidence type="ECO:0000256" key="1">
    <source>
        <dbReference type="ARBA" id="ARBA00004123"/>
    </source>
</evidence>
<dbReference type="EMBL" id="OUUZ01000008">
    <property type="protein sequence ID" value="SPQ21366.1"/>
    <property type="molecule type" value="Genomic_DNA"/>
</dbReference>
<dbReference type="Pfam" id="PF04082">
    <property type="entry name" value="Fungal_trans"/>
    <property type="match status" value="1"/>
</dbReference>